<accession>A0A5S6R178</accession>
<sequence>MGSEERIVALVDMDCFYVQVEQRERPELRGKPTAVVQYNEWRKGGIIAVGYEARAFELVQVPVQRGKADLTKYRQASEEVFNVLSTFDIAVERASIDEAYLDLSKLVTSELAVLRTSGHVIKDEDLCDTFLAACEEADCVDIGHMVRLANENLTSDAKETTEKADVLLRFLVGCVLANRLRRRIFEITQFRASAGIASNKMMAKLACGLNKPNKQTLVLPSMISALFAKTRVQDVRMLGGKLGNLLVKSFQVETMLQLRENVTRNQLVELVGRKTQAWLSLVLEGIDNEPVVARRLPKSIGCSKNFPGKLALCTEKQIKQWLQVLSEELEERLSKDRLANYRTAKSLAVAIRTEDNGVPTGISSRHGTLRCYAAEIVARDALELIQEFNTACDDTKDIWQPSVTMLSLSASRFEDTTDLCGKIITDYFKPVSPKKKCAPIDARLPLEDDATTSSASEDPDVNSEKYANDLKAVLSGLNIFKNLCSENTRTCRDNLTDYDKSGEAVICRKPLLLDESMPTTSSDKIHLGARKNADEQSPVKKGFEDNAEQYIPQSLEDIPADIWSSLPPDIRWELKRQLKSTTPAGEAGNVPNSKPAGERKQTKRKRGRPASTNPPVVKRSLLQFFQPLS</sequence>
<dbReference type="FunFam" id="3.30.1490.100:FF:000007">
    <property type="entry name" value="DNA polymerase eta"/>
    <property type="match status" value="1"/>
</dbReference>
<dbReference type="GO" id="GO:0035861">
    <property type="term" value="C:site of double-strand break"/>
    <property type="evidence" value="ECO:0007669"/>
    <property type="project" value="TreeGrafter"/>
</dbReference>
<dbReference type="Gene3D" id="3.40.1170.60">
    <property type="match status" value="1"/>
</dbReference>
<proteinExistence type="predicted"/>
<dbReference type="InterPro" id="IPR001126">
    <property type="entry name" value="UmuC"/>
</dbReference>
<name>A0A5S6R178_TRIMR</name>
<dbReference type="Pfam" id="PF21704">
    <property type="entry name" value="POLH-Rev1_HhH"/>
    <property type="match status" value="1"/>
</dbReference>
<dbReference type="Proteomes" id="UP000046395">
    <property type="component" value="Unassembled WGS sequence"/>
</dbReference>
<keyword evidence="7" id="KW-0234">DNA repair</keyword>
<evidence type="ECO:0000313" key="12">
    <source>
        <dbReference type="Proteomes" id="UP000046395"/>
    </source>
</evidence>
<evidence type="ECO:0000256" key="5">
    <source>
        <dbReference type="ARBA" id="ARBA00022763"/>
    </source>
</evidence>
<dbReference type="STRING" id="70415.A0A5S6R178"/>
<evidence type="ECO:0000256" key="3">
    <source>
        <dbReference type="ARBA" id="ARBA00022695"/>
    </source>
</evidence>
<dbReference type="GO" id="GO:0003887">
    <property type="term" value="F:DNA-directed DNA polymerase activity"/>
    <property type="evidence" value="ECO:0007669"/>
    <property type="project" value="TreeGrafter"/>
</dbReference>
<keyword evidence="5" id="KW-0227">DNA damage</keyword>
<feature type="region of interest" description="Disordered" evidence="10">
    <location>
        <begin position="580"/>
        <end position="621"/>
    </location>
</feature>
<keyword evidence="4" id="KW-0479">Metal-binding</keyword>
<dbReference type="GO" id="GO:0046872">
    <property type="term" value="F:metal ion binding"/>
    <property type="evidence" value="ECO:0007669"/>
    <property type="project" value="UniProtKB-KW"/>
</dbReference>
<dbReference type="FunFam" id="3.40.1170.60:FF:000003">
    <property type="entry name" value="DNA polymerase eta"/>
    <property type="match status" value="1"/>
</dbReference>
<evidence type="ECO:0000313" key="13">
    <source>
        <dbReference type="WBParaSite" id="TMUE_3000013245.1"/>
    </source>
</evidence>
<dbReference type="Gene3D" id="3.30.70.270">
    <property type="match status" value="1"/>
</dbReference>
<dbReference type="AlphaFoldDB" id="A0A5S6R178"/>
<dbReference type="GO" id="GO:0005657">
    <property type="term" value="C:replication fork"/>
    <property type="evidence" value="ECO:0007669"/>
    <property type="project" value="TreeGrafter"/>
</dbReference>
<dbReference type="InterPro" id="IPR036775">
    <property type="entry name" value="DNA_pol_Y-fam_lit_finger_sf"/>
</dbReference>
<evidence type="ECO:0000256" key="8">
    <source>
        <dbReference type="ARBA" id="ARBA00023242"/>
    </source>
</evidence>
<feature type="domain" description="UmuC" evidence="11">
    <location>
        <begin position="8"/>
        <end position="239"/>
    </location>
</feature>
<dbReference type="WBParaSite" id="TMUE_3000013245.1">
    <property type="protein sequence ID" value="TMUE_3000013245.1"/>
    <property type="gene ID" value="WBGene00287309"/>
</dbReference>
<protein>
    <recommendedName>
        <fullName evidence="9">DNA polymerase eta</fullName>
    </recommendedName>
</protein>
<dbReference type="GO" id="GO:0006281">
    <property type="term" value="P:DNA repair"/>
    <property type="evidence" value="ECO:0007669"/>
    <property type="project" value="UniProtKB-KW"/>
</dbReference>
<comment type="subcellular location">
    <subcellularLocation>
        <location evidence="1">Nucleus</location>
    </subcellularLocation>
</comment>
<dbReference type="Pfam" id="PF11799">
    <property type="entry name" value="IMS_C"/>
    <property type="match status" value="1"/>
</dbReference>
<dbReference type="InterPro" id="IPR043502">
    <property type="entry name" value="DNA/RNA_pol_sf"/>
</dbReference>
<evidence type="ECO:0000256" key="2">
    <source>
        <dbReference type="ARBA" id="ARBA00022679"/>
    </source>
</evidence>
<dbReference type="SUPFAM" id="SSF100879">
    <property type="entry name" value="Lesion bypass DNA polymerase (Y-family), little finger domain"/>
    <property type="match status" value="1"/>
</dbReference>
<reference evidence="13" key="1">
    <citation type="submission" date="2019-12" db="UniProtKB">
        <authorList>
            <consortium name="WormBaseParasite"/>
        </authorList>
    </citation>
    <scope>IDENTIFICATION</scope>
</reference>
<dbReference type="Gene3D" id="3.30.1490.100">
    <property type="entry name" value="DNA polymerase, Y-family, little finger domain"/>
    <property type="match status" value="1"/>
</dbReference>
<keyword evidence="8" id="KW-0539">Nucleus</keyword>
<dbReference type="Pfam" id="PF00817">
    <property type="entry name" value="IMS"/>
    <property type="match status" value="1"/>
</dbReference>
<keyword evidence="3" id="KW-0548">Nucleotidyltransferase</keyword>
<evidence type="ECO:0000256" key="9">
    <source>
        <dbReference type="ARBA" id="ARBA00044975"/>
    </source>
</evidence>
<organism evidence="12 13">
    <name type="scientific">Trichuris muris</name>
    <name type="common">Mouse whipworm</name>
    <dbReference type="NCBI Taxonomy" id="70415"/>
    <lineage>
        <taxon>Eukaryota</taxon>
        <taxon>Metazoa</taxon>
        <taxon>Ecdysozoa</taxon>
        <taxon>Nematoda</taxon>
        <taxon>Enoplea</taxon>
        <taxon>Dorylaimia</taxon>
        <taxon>Trichinellida</taxon>
        <taxon>Trichuridae</taxon>
        <taxon>Trichuris</taxon>
    </lineage>
</organism>
<evidence type="ECO:0000256" key="1">
    <source>
        <dbReference type="ARBA" id="ARBA00004123"/>
    </source>
</evidence>
<dbReference type="Gene3D" id="1.10.150.20">
    <property type="entry name" value="5' to 3' exonuclease, C-terminal subdomain"/>
    <property type="match status" value="1"/>
</dbReference>
<keyword evidence="2" id="KW-0808">Transferase</keyword>
<dbReference type="InterPro" id="IPR017961">
    <property type="entry name" value="DNA_pol_Y-fam_little_finger"/>
</dbReference>
<evidence type="ECO:0000256" key="4">
    <source>
        <dbReference type="ARBA" id="ARBA00022723"/>
    </source>
</evidence>
<dbReference type="GO" id="GO:0042276">
    <property type="term" value="P:error-prone translesion synthesis"/>
    <property type="evidence" value="ECO:0007669"/>
    <property type="project" value="TreeGrafter"/>
</dbReference>
<evidence type="ECO:0000259" key="11">
    <source>
        <dbReference type="PROSITE" id="PS50173"/>
    </source>
</evidence>
<dbReference type="PANTHER" id="PTHR45873">
    <property type="entry name" value="DNA POLYMERASE ETA"/>
    <property type="match status" value="1"/>
</dbReference>
<dbReference type="InterPro" id="IPR052230">
    <property type="entry name" value="DNA_polymerase_eta"/>
</dbReference>
<dbReference type="SUPFAM" id="SSF56672">
    <property type="entry name" value="DNA/RNA polymerases"/>
    <property type="match status" value="1"/>
</dbReference>
<dbReference type="InterPro" id="IPR043128">
    <property type="entry name" value="Rev_trsase/Diguanyl_cyclase"/>
</dbReference>
<keyword evidence="6" id="KW-0460">Magnesium</keyword>
<dbReference type="GO" id="GO:0005634">
    <property type="term" value="C:nucleus"/>
    <property type="evidence" value="ECO:0007669"/>
    <property type="project" value="UniProtKB-SubCell"/>
</dbReference>
<evidence type="ECO:0000256" key="7">
    <source>
        <dbReference type="ARBA" id="ARBA00023204"/>
    </source>
</evidence>
<dbReference type="GO" id="GO:0003684">
    <property type="term" value="F:damaged DNA binding"/>
    <property type="evidence" value="ECO:0007669"/>
    <property type="project" value="InterPro"/>
</dbReference>
<dbReference type="PROSITE" id="PS50173">
    <property type="entry name" value="UMUC"/>
    <property type="match status" value="1"/>
</dbReference>
<evidence type="ECO:0000256" key="10">
    <source>
        <dbReference type="SAM" id="MobiDB-lite"/>
    </source>
</evidence>
<dbReference type="PIRSF" id="PIRSF036603">
    <property type="entry name" value="DPol_eta"/>
    <property type="match status" value="1"/>
</dbReference>
<keyword evidence="12" id="KW-1185">Reference proteome</keyword>
<evidence type="ECO:0000256" key="6">
    <source>
        <dbReference type="ARBA" id="ARBA00022842"/>
    </source>
</evidence>
<dbReference type="GO" id="GO:0009314">
    <property type="term" value="P:response to radiation"/>
    <property type="evidence" value="ECO:0007669"/>
    <property type="project" value="TreeGrafter"/>
</dbReference>
<dbReference type="PANTHER" id="PTHR45873:SF1">
    <property type="entry name" value="DNA POLYMERASE ETA"/>
    <property type="match status" value="1"/>
</dbReference>